<dbReference type="SUPFAM" id="SSF52540">
    <property type="entry name" value="P-loop containing nucleoside triphosphate hydrolases"/>
    <property type="match status" value="2"/>
</dbReference>
<sequence length="2586" mass="301950">MFKILEDNVWHIKSIAVKHPLLKNITISSHDRSETRYITMVPIKIKNSEETVYLCDTPGLMDTNGTEVDIANTISIAEHVKNCRSVRPVILLSSQAQGDRFEGIKKIAYTLMRLIPDFNKYRSSFTYVFTKYSEDEASNIHGKVINALANTKNSDIGYRHILEDIEQKTVHEVITINHLDGNPQKLIQKIMEREPIYDPKNVFKSFITEDSRISVMNQLSIHSKDIEKALNSINYEIIKQKLDEVKYIANLFSMFENQYNQCVESVIRTTNNIYQKVVSQFNSFLESHAILDENIIQTYQEVHNYLKKIEEIRECHLREETVNPAAMITNIVFKLGLINFDLRDEDIDSYILKAQISNAKILRGKFQDIIPYYANLCKEYETLIRNLLGNASSNLEINNFKGFVENLLQEQKFLDIARDHLCLPELDEKHGLLLIQFISKLKGRCDSSIGLLKKGYIEESDIEILQENIYTIKSALSVQDLYALTDKNEIEDFLQPIFEEYKTHFENSKKSVLSIINDDSTNDIADIESNFDEFELLMKVPDIEYLIAASYQEALNSIINKISFFKREAKEIIKSFSNSPESIDFKLLYDCFSWLESGKWIEKFSEGTYSNEILGIEKEIKRCIEKLQFELKEIDLGINFHFNVPKGYSIVQKLDPIFQLEEFIPSLKNYDKNIWIEFKERVENTLKSIKREYNPELQDIAEERNEFKKLETVRKEYLKYQKLEKNLECQELLGRYGFTNIEELNTKISKIQNFIEIFKEKIAKNMPDIEKLESSFNYIEECKNIPELAESVRQFCSSVLSNLSQFYNNHLVSLENCLSSISKIILDEKNDISLIKNYSHQISLNFKEISLLNTKSPSFFRVLDMQPHCEHYIKEFNNLNYFFNEKLRICVERNQFRQIALLLTIVNDFAKINENFSATSDYYEKIKNSKLDQACQNIIESIVSHNFDRAKQLIAALDDATWNAFQDTIKEKLICSIENLIKGSYDSIFQINNSKLDYAQINEICSNFEKVSNAKQNDLYKIFDKKYEQSLIGLEKDAKTVFSEKVEAFLSAIKVAIQSIKFSEAEAKIKNIDDLKTNLLKCLGSQFESKSINDFKKNLDRLRQDIILRFEKCEINDFKELSPKLILKEFEKTSKDFPIYKESSNEIKNLIYKKFDSIRNAINWKSLQEKRSICNDILSILDFLPNDIANLAKTLSDDIKKGYDQEKKYNRERINILAKDGHIKELCDIHLKYTSEYSYKDYNYVEKKLREVVSTIRVEIISALNNHDWDSAFQKAKKLVFKDKLIRIASNCDSLFKEIESNINQAIRSNLKTLLNIEHKDSSTELIEAFNFFKIFIDFKINFDQEVPSTDMFKFENNIETMLICISDFYIKLNKSYIDFKPPHNLHNCNRALNKIKEWDELFRIFKEYLSQNGNYHMHTNYSKIENLLRYSEIANHFSEMLRQENEYFTNFKIQYDEIKHQKLLEDKAQDIQERWNRIKSYEEIKNHINPDIANLEQIESNAIESIEREMESIVESASSYINKEEINNEDFNEIRIYYSCLSAFEKNLNIKDLDWKNTIKKIEKKIYQKTNEFRQKAENEIEISKIVEHMIDMKKVSNNFPLLKKELDKVMDEFLEKFRIKNKDKAVNIVNELESHKTGLGIYIIAEHKFFEGVSQRFWLGKTQGHDIEYALEKIEGSNLNKQELNDKYEEYYEIFHDFHGTYFKIDIIRDKGLDYIISQIISDIEAFSRDHAIDPLNPDIQTIREFIPELLAYISILWMFLNMKKCNYDVDEEGETTFFKPHAIQILSIFRMIGIGYENVEPKNNLVQILTGEGKSITLAFLCSMLALLGFSVNCACYSEHLSNRDFEDFQPLYAALNIHPYIKYGTFNKLCEDDINSRGDIRAIVLDLIQNGRCPSLSDGVAERPKILLIDEVDVFFTKSFYGNMYRPLAKLRHSTIKELTDFIWKNRNGQLMELWNANEYKNCCKQFPGFEFLIEEAVKDMISKVKDLQSHDSVDSQKEKRKSYDYEVQNGKIGYKENDGISFNIVYGCDTLFAYYLENEKGKIPTESLNENIFIGINCGMFSFAEIPHKFKYIMGVTGTLKTLGDYEKIIIQNEYKIALNTYMPSVFGENNRKFRKNKDVHIENIDDYHKRIFTEINNQIEGIKEGCKRAVLVFFENEKKLMDFFNKSQLKNSNYEIQLMTESLSVENRNMMIKKATVPNTVSLLTRAYGRGIDFKCYNLEISTNGGVHVIQTFLSEDVSEETQIMGRCARQGQQGSFSMILLDNELEHFLISKLDIENMRNNGSFYESLNKKRDEFIQIENIGESNNVKQSKAQHDSTIEFLNFIQNNNIGKAKAFLKEKNKVIPIEIDDKKTIVLMDATGSMSLLLQSAKNTVSIMFSRVCEVLTRSGVNPGSFQLQYCVYRNYNAPKEKLLEVSPFTNKPDILQGFMENVWPEYGWTNEAIEVGLWHVNRVSEVHKISQVILIGDSPPNTREEISWKRGHNSDYWNRSGYNVVGYYEDELAKIIEKKIPIHAFYVYSAAQAKFQEIANLTRGQSGYLDINSISGADRLTDLVSTEVLRKTAGEKAVRLYNEMYPPTYT</sequence>
<evidence type="ECO:0008006" key="6">
    <source>
        <dbReference type="Google" id="ProtNLM"/>
    </source>
</evidence>
<organism evidence="4 5">
    <name type="scientific">Blepharisma stoltei</name>
    <dbReference type="NCBI Taxonomy" id="1481888"/>
    <lineage>
        <taxon>Eukaryota</taxon>
        <taxon>Sar</taxon>
        <taxon>Alveolata</taxon>
        <taxon>Ciliophora</taxon>
        <taxon>Postciliodesmatophora</taxon>
        <taxon>Heterotrichea</taxon>
        <taxon>Heterotrichida</taxon>
        <taxon>Blepharismidae</taxon>
        <taxon>Blepharisma</taxon>
    </lineage>
</organism>
<dbReference type="GO" id="GO:0016020">
    <property type="term" value="C:membrane"/>
    <property type="evidence" value="ECO:0007669"/>
    <property type="project" value="InterPro"/>
</dbReference>
<dbReference type="Gene3D" id="3.40.50.300">
    <property type="entry name" value="P-loop containing nucleotide triphosphate hydrolases"/>
    <property type="match status" value="2"/>
</dbReference>
<dbReference type="GO" id="GO:0005524">
    <property type="term" value="F:ATP binding"/>
    <property type="evidence" value="ECO:0007669"/>
    <property type="project" value="InterPro"/>
</dbReference>
<dbReference type="Pfam" id="PF00271">
    <property type="entry name" value="Helicase_C"/>
    <property type="match status" value="1"/>
</dbReference>
<proteinExistence type="predicted"/>
<keyword evidence="1" id="KW-0175">Coiled coil</keyword>
<dbReference type="Pfam" id="PF07517">
    <property type="entry name" value="SecA_DEAD"/>
    <property type="match status" value="1"/>
</dbReference>
<feature type="domain" description="Helicase C-terminal" evidence="2">
    <location>
        <begin position="2150"/>
        <end position="2258"/>
    </location>
</feature>
<dbReference type="InterPro" id="IPR011115">
    <property type="entry name" value="SecA_DEAD"/>
</dbReference>
<dbReference type="InterPro" id="IPR000185">
    <property type="entry name" value="SecA"/>
</dbReference>
<reference evidence="4" key="1">
    <citation type="submission" date="2021-09" db="EMBL/GenBank/DDBJ databases">
        <authorList>
            <consortium name="AG Swart"/>
            <person name="Singh M."/>
            <person name="Singh A."/>
            <person name="Seah K."/>
            <person name="Emmerich C."/>
        </authorList>
    </citation>
    <scope>NUCLEOTIDE SEQUENCE</scope>
    <source>
        <strain evidence="4">ATCC30299</strain>
    </source>
</reference>
<evidence type="ECO:0000313" key="5">
    <source>
        <dbReference type="Proteomes" id="UP001162131"/>
    </source>
</evidence>
<dbReference type="GO" id="GO:0017038">
    <property type="term" value="P:protein import"/>
    <property type="evidence" value="ECO:0007669"/>
    <property type="project" value="InterPro"/>
</dbReference>
<dbReference type="GO" id="GO:0006886">
    <property type="term" value="P:intracellular protein transport"/>
    <property type="evidence" value="ECO:0007669"/>
    <property type="project" value="InterPro"/>
</dbReference>
<dbReference type="PANTHER" id="PTHR30612">
    <property type="entry name" value="SECA INNER MEMBRANE COMPONENT OF SEC PROTEIN SECRETION SYSTEM"/>
    <property type="match status" value="1"/>
</dbReference>
<dbReference type="InterPro" id="IPR001650">
    <property type="entry name" value="Helicase_C-like"/>
</dbReference>
<feature type="coiled-coil region" evidence="1">
    <location>
        <begin position="710"/>
        <end position="761"/>
    </location>
</feature>
<comment type="caution">
    <text evidence="4">The sequence shown here is derived from an EMBL/GenBank/DDBJ whole genome shotgun (WGS) entry which is preliminary data.</text>
</comment>
<evidence type="ECO:0000259" key="2">
    <source>
        <dbReference type="Pfam" id="PF00271"/>
    </source>
</evidence>
<feature type="domain" description="SecA DEAD-like N-terminal" evidence="3">
    <location>
        <begin position="1805"/>
        <end position="1862"/>
    </location>
</feature>
<evidence type="ECO:0000259" key="3">
    <source>
        <dbReference type="Pfam" id="PF07517"/>
    </source>
</evidence>
<dbReference type="PANTHER" id="PTHR30612:SF0">
    <property type="entry name" value="CHLOROPLAST PROTEIN-TRANSPORTING ATPASE"/>
    <property type="match status" value="1"/>
</dbReference>
<protein>
    <recommendedName>
        <fullName evidence="6">Protein translocase subunit SecA</fullName>
    </recommendedName>
</protein>
<dbReference type="Proteomes" id="UP001162131">
    <property type="component" value="Unassembled WGS sequence"/>
</dbReference>
<dbReference type="GO" id="GO:0006605">
    <property type="term" value="P:protein targeting"/>
    <property type="evidence" value="ECO:0007669"/>
    <property type="project" value="InterPro"/>
</dbReference>
<keyword evidence="5" id="KW-1185">Reference proteome</keyword>
<evidence type="ECO:0000256" key="1">
    <source>
        <dbReference type="SAM" id="Coils"/>
    </source>
</evidence>
<accession>A0AAU9IUX8</accession>
<dbReference type="InterPro" id="IPR027417">
    <property type="entry name" value="P-loop_NTPase"/>
</dbReference>
<gene>
    <name evidence="4" type="ORF">BSTOLATCC_MIC14688</name>
</gene>
<evidence type="ECO:0000313" key="4">
    <source>
        <dbReference type="EMBL" id="CAG9315944.1"/>
    </source>
</evidence>
<name>A0AAU9IUX8_9CILI</name>
<dbReference type="EMBL" id="CAJZBQ010000014">
    <property type="protein sequence ID" value="CAG9315944.1"/>
    <property type="molecule type" value="Genomic_DNA"/>
</dbReference>